<dbReference type="InterPro" id="IPR029001">
    <property type="entry name" value="ITPase-like_fam"/>
</dbReference>
<evidence type="ECO:0000256" key="3">
    <source>
        <dbReference type="ARBA" id="ARBA00022723"/>
    </source>
</evidence>
<dbReference type="PANTHER" id="PTHR11067:SF9">
    <property type="entry name" value="INOSINE TRIPHOSPHATE PYROPHOSPHATASE"/>
    <property type="match status" value="1"/>
</dbReference>
<dbReference type="InterPro" id="IPR002637">
    <property type="entry name" value="RdgB/HAM1"/>
</dbReference>
<feature type="binding site" evidence="10">
    <location>
        <begin position="200"/>
        <end position="201"/>
    </location>
    <ligand>
        <name>substrate</name>
    </ligand>
</feature>
<evidence type="ECO:0000256" key="10">
    <source>
        <dbReference type="HAMAP-Rule" id="MF_01405"/>
    </source>
</evidence>
<evidence type="ECO:0000256" key="5">
    <source>
        <dbReference type="ARBA" id="ARBA00022801"/>
    </source>
</evidence>
<keyword evidence="4 10" id="KW-0547">Nucleotide-binding</keyword>
<evidence type="ECO:0000256" key="9">
    <source>
        <dbReference type="ARBA" id="ARBA00052017"/>
    </source>
</evidence>
<comment type="similarity">
    <text evidence="1 10 11">Belongs to the HAM1 NTPase family.</text>
</comment>
<feature type="binding site" evidence="10">
    <location>
        <begin position="174"/>
        <end position="177"/>
    </location>
    <ligand>
        <name>substrate</name>
    </ligand>
</feature>
<feature type="binding site" evidence="10">
    <location>
        <begin position="40"/>
        <end position="45"/>
    </location>
    <ligand>
        <name>substrate</name>
    </ligand>
</feature>
<dbReference type="HAMAP" id="MF_01405">
    <property type="entry name" value="Non_canon_purine_NTPase"/>
    <property type="match status" value="1"/>
</dbReference>
<evidence type="ECO:0000256" key="4">
    <source>
        <dbReference type="ARBA" id="ARBA00022741"/>
    </source>
</evidence>
<comment type="function">
    <text evidence="10">Pyrophosphatase that catalyzes the hydrolysis of nucleoside triphosphates to their monophosphate derivatives, with a high preference for the non-canonical purine nucleotides XTP (xanthosine triphosphate), dITP (deoxyinosine triphosphate) and ITP. Seems to function as a house-cleaning enzyme that removes non-canonical purine nucleotides from the nucleotide pool, thus preventing their incorporation into DNA/RNA and avoiding chromosomal lesions.</text>
</comment>
<dbReference type="CDD" id="cd00515">
    <property type="entry name" value="HAM1"/>
    <property type="match status" value="1"/>
</dbReference>
<comment type="cofactor">
    <cofactor evidence="10">
        <name>Mg(2+)</name>
        <dbReference type="ChEBI" id="CHEBI:18420"/>
    </cofactor>
    <text evidence="10">Binds 1 Mg(2+) ion per subunit.</text>
</comment>
<dbReference type="Gene3D" id="3.90.950.10">
    <property type="match status" value="1"/>
</dbReference>
<comment type="subunit">
    <text evidence="2 10">Homodimer.</text>
</comment>
<evidence type="ECO:0000313" key="14">
    <source>
        <dbReference type="Proteomes" id="UP001304970"/>
    </source>
</evidence>
<dbReference type="GO" id="GO:0046872">
    <property type="term" value="F:metal ion binding"/>
    <property type="evidence" value="ECO:0007669"/>
    <property type="project" value="UniProtKB-KW"/>
</dbReference>
<reference evidence="13 14" key="1">
    <citation type="submission" date="2023-07" db="EMBL/GenBank/DDBJ databases">
        <title>Closed genome sequence of Methanosarcinaceae archaeon Am2.</title>
        <authorList>
            <person name="Poehlein A."/>
            <person name="Protasov E."/>
            <person name="Platt K."/>
            <person name="Reeh H."/>
            <person name="Daniel R."/>
            <person name="Brune A."/>
        </authorList>
    </citation>
    <scope>NUCLEOTIDE SEQUENCE [LARGE SCALE GENOMIC DNA]</scope>
    <source>
        <strain evidence="13 14">Am2</strain>
    </source>
</reference>
<evidence type="ECO:0000256" key="7">
    <source>
        <dbReference type="ARBA" id="ARBA00023080"/>
    </source>
</evidence>
<feature type="compositionally biased region" description="Low complexity" evidence="12">
    <location>
        <begin position="17"/>
        <end position="27"/>
    </location>
</feature>
<dbReference type="InterPro" id="IPR020922">
    <property type="entry name" value="dITP/XTP_pyrophosphatase"/>
</dbReference>
<feature type="binding site" evidence="10">
    <location>
        <position position="69"/>
    </location>
    <ligand>
        <name>Mg(2+)</name>
        <dbReference type="ChEBI" id="CHEBI:18420"/>
    </ligand>
</feature>
<dbReference type="Proteomes" id="UP001304970">
    <property type="component" value="Chromosome"/>
</dbReference>
<dbReference type="GO" id="GO:0000166">
    <property type="term" value="F:nucleotide binding"/>
    <property type="evidence" value="ECO:0007669"/>
    <property type="project" value="UniProtKB-KW"/>
</dbReference>
<feature type="binding site" evidence="10">
    <location>
        <position position="99"/>
    </location>
    <ligand>
        <name>substrate</name>
    </ligand>
</feature>
<dbReference type="GO" id="GO:0017111">
    <property type="term" value="F:ribonucleoside triphosphate phosphatase activity"/>
    <property type="evidence" value="ECO:0007669"/>
    <property type="project" value="InterPro"/>
</dbReference>
<dbReference type="NCBIfam" id="TIGR00042">
    <property type="entry name" value="RdgB/HAM1 family non-canonical purine NTP pyrophosphatase"/>
    <property type="match status" value="1"/>
</dbReference>
<comment type="catalytic activity">
    <reaction evidence="8 10">
        <text>dITP + H2O = dIMP + diphosphate + H(+)</text>
        <dbReference type="Rhea" id="RHEA:28342"/>
        <dbReference type="ChEBI" id="CHEBI:15377"/>
        <dbReference type="ChEBI" id="CHEBI:15378"/>
        <dbReference type="ChEBI" id="CHEBI:33019"/>
        <dbReference type="ChEBI" id="CHEBI:61194"/>
        <dbReference type="ChEBI" id="CHEBI:61382"/>
        <dbReference type="EC" id="3.6.1.66"/>
    </reaction>
</comment>
<dbReference type="NCBIfam" id="NF011396">
    <property type="entry name" value="PRK14821.1"/>
    <property type="match status" value="1"/>
</dbReference>
<evidence type="ECO:0000313" key="13">
    <source>
        <dbReference type="EMBL" id="WNY26985.1"/>
    </source>
</evidence>
<evidence type="ECO:0000256" key="6">
    <source>
        <dbReference type="ARBA" id="ARBA00022842"/>
    </source>
</evidence>
<dbReference type="EC" id="3.6.1.66" evidence="10"/>
<dbReference type="PANTHER" id="PTHR11067">
    <property type="entry name" value="INOSINE TRIPHOSPHATE PYROPHOSPHATASE/HAM1 PROTEIN"/>
    <property type="match status" value="1"/>
</dbReference>
<dbReference type="GeneID" id="89228186"/>
<dbReference type="GO" id="GO:0036222">
    <property type="term" value="F:XTP diphosphatase activity"/>
    <property type="evidence" value="ECO:0007669"/>
    <property type="project" value="UniProtKB-UniRule"/>
</dbReference>
<feature type="region of interest" description="Disordered" evidence="12">
    <location>
        <begin position="1"/>
        <end position="33"/>
    </location>
</feature>
<organism evidence="13 14">
    <name type="scientific">Methanolapillus ohkumae</name>
    <dbReference type="NCBI Taxonomy" id="3028298"/>
    <lineage>
        <taxon>Archaea</taxon>
        <taxon>Methanobacteriati</taxon>
        <taxon>Methanobacteriota</taxon>
        <taxon>Stenosarchaea group</taxon>
        <taxon>Methanomicrobia</taxon>
        <taxon>Methanosarcinales</taxon>
        <taxon>Methanosarcinaceae</taxon>
        <taxon>Methanolapillus</taxon>
    </lineage>
</organism>
<keyword evidence="3 10" id="KW-0479">Metal-binding</keyword>
<evidence type="ECO:0000256" key="8">
    <source>
        <dbReference type="ARBA" id="ARBA00051875"/>
    </source>
</evidence>
<keyword evidence="7 10" id="KW-0546">Nucleotide metabolism</keyword>
<dbReference type="GO" id="GO:0035870">
    <property type="term" value="F:dITP diphosphatase activity"/>
    <property type="evidence" value="ECO:0007669"/>
    <property type="project" value="UniProtKB-UniRule"/>
</dbReference>
<dbReference type="GO" id="GO:0005737">
    <property type="term" value="C:cytoplasm"/>
    <property type="evidence" value="ECO:0007669"/>
    <property type="project" value="TreeGrafter"/>
</dbReference>
<feature type="binding site" evidence="10">
    <location>
        <position position="195"/>
    </location>
    <ligand>
        <name>substrate</name>
    </ligand>
</feature>
<keyword evidence="5 10" id="KW-0378">Hydrolase</keyword>
<accession>A0AA96V7D9</accession>
<dbReference type="SUPFAM" id="SSF52972">
    <property type="entry name" value="ITPase-like"/>
    <property type="match status" value="1"/>
</dbReference>
<feature type="binding site" evidence="10">
    <location>
        <position position="98"/>
    </location>
    <ligand>
        <name>Mg(2+)</name>
        <dbReference type="ChEBI" id="CHEBI:18420"/>
    </ligand>
</feature>
<dbReference type="FunFam" id="3.90.950.10:FF:000001">
    <property type="entry name" value="dITP/XTP pyrophosphatase"/>
    <property type="match status" value="1"/>
</dbReference>
<keyword evidence="6 10" id="KW-0460">Magnesium</keyword>
<dbReference type="RefSeq" id="WP_338098453.1">
    <property type="nucleotide sequence ID" value="NZ_CP131061.1"/>
</dbReference>
<dbReference type="GO" id="GO:0036220">
    <property type="term" value="F:ITP diphosphatase activity"/>
    <property type="evidence" value="ECO:0007669"/>
    <property type="project" value="UniProtKB-UniRule"/>
</dbReference>
<dbReference type="AlphaFoldDB" id="A0AA96V7D9"/>
<feature type="compositionally biased region" description="Polar residues" evidence="12">
    <location>
        <begin position="1"/>
        <end position="16"/>
    </location>
</feature>
<evidence type="ECO:0000256" key="1">
    <source>
        <dbReference type="ARBA" id="ARBA00008023"/>
    </source>
</evidence>
<dbReference type="EMBL" id="CP131061">
    <property type="protein sequence ID" value="WNY26985.1"/>
    <property type="molecule type" value="Genomic_DNA"/>
</dbReference>
<evidence type="ECO:0000256" key="11">
    <source>
        <dbReference type="RuleBase" id="RU003781"/>
    </source>
</evidence>
<keyword evidence="14" id="KW-1185">Reference proteome</keyword>
<protein>
    <recommendedName>
        <fullName evidence="10">dITP/XTP pyrophosphatase</fullName>
        <ecNumber evidence="10">3.6.1.66</ecNumber>
    </recommendedName>
    <alternativeName>
        <fullName evidence="10">Non-canonical purine NTP pyrophosphatase</fullName>
    </alternativeName>
    <alternativeName>
        <fullName evidence="10">Non-standard purine NTP pyrophosphatase</fullName>
    </alternativeName>
    <alternativeName>
        <fullName evidence="10">Nucleoside-triphosphate diphosphatase</fullName>
    </alternativeName>
    <alternativeName>
        <fullName evidence="10">Nucleoside-triphosphate pyrophosphatase</fullName>
        <shortName evidence="10">NTPase</shortName>
    </alternativeName>
</protein>
<evidence type="ECO:0000256" key="12">
    <source>
        <dbReference type="SAM" id="MobiDB-lite"/>
    </source>
</evidence>
<dbReference type="GO" id="GO:0009146">
    <property type="term" value="P:purine nucleoside triphosphate catabolic process"/>
    <property type="evidence" value="ECO:0007669"/>
    <property type="project" value="UniProtKB-UniRule"/>
</dbReference>
<feature type="active site" description="Proton acceptor" evidence="10">
    <location>
        <position position="98"/>
    </location>
</feature>
<sequence length="217" mass="24248">MTNQNNTGQSYSEKYSNQPQENQPQENQSKDPVQKIVFVTGNSGKFHEIRAVLADFGIEVIQNKSDYPEIQADDLEPIAAESARAAANDLKIPVMVDDSGLFIQALNGFPGPYSRFVEDHLGNARVLKLMDGEQNRAAYFKTVIAFCKPGEEPLTFSGTVDGKISYDERGDGGFGFDPIFDYNGKTFGELGTEFKNMISHRRRALDQFLEYLKKSVE</sequence>
<name>A0AA96V7D9_9EURY</name>
<proteinExistence type="inferred from homology"/>
<dbReference type="Pfam" id="PF01725">
    <property type="entry name" value="Ham1p_like"/>
    <property type="match status" value="1"/>
</dbReference>
<comment type="catalytic activity">
    <reaction evidence="10">
        <text>ITP + H2O = IMP + diphosphate + H(+)</text>
        <dbReference type="Rhea" id="RHEA:29399"/>
        <dbReference type="ChEBI" id="CHEBI:15377"/>
        <dbReference type="ChEBI" id="CHEBI:15378"/>
        <dbReference type="ChEBI" id="CHEBI:33019"/>
        <dbReference type="ChEBI" id="CHEBI:58053"/>
        <dbReference type="ChEBI" id="CHEBI:61402"/>
        <dbReference type="EC" id="3.6.1.66"/>
    </reaction>
</comment>
<dbReference type="GO" id="GO:0009117">
    <property type="term" value="P:nucleotide metabolic process"/>
    <property type="evidence" value="ECO:0007669"/>
    <property type="project" value="UniProtKB-KW"/>
</dbReference>
<gene>
    <name evidence="13" type="primary">rdgB</name>
    <name evidence="13" type="ORF">MsAm2_07680</name>
</gene>
<comment type="catalytic activity">
    <reaction evidence="9 10">
        <text>XTP + H2O = XMP + diphosphate + H(+)</text>
        <dbReference type="Rhea" id="RHEA:28610"/>
        <dbReference type="ChEBI" id="CHEBI:15377"/>
        <dbReference type="ChEBI" id="CHEBI:15378"/>
        <dbReference type="ChEBI" id="CHEBI:33019"/>
        <dbReference type="ChEBI" id="CHEBI:57464"/>
        <dbReference type="ChEBI" id="CHEBI:61314"/>
        <dbReference type="EC" id="3.6.1.66"/>
    </reaction>
</comment>
<evidence type="ECO:0000256" key="2">
    <source>
        <dbReference type="ARBA" id="ARBA00011738"/>
    </source>
</evidence>